<gene>
    <name evidence="1" type="ORF">SAMN02927921_03710</name>
</gene>
<protein>
    <recommendedName>
        <fullName evidence="3">Type VI secretion, VasB, ImpH, VC_A0111</fullName>
    </recommendedName>
</protein>
<dbReference type="EMBL" id="FPJE01000028">
    <property type="protein sequence ID" value="SFW72706.1"/>
    <property type="molecule type" value="Genomic_DNA"/>
</dbReference>
<name>A0A1K1RKA3_9FLAO</name>
<evidence type="ECO:0008006" key="3">
    <source>
        <dbReference type="Google" id="ProtNLM"/>
    </source>
</evidence>
<dbReference type="AlphaFoldDB" id="A0A1K1RKA3"/>
<reference evidence="1 2" key="1">
    <citation type="submission" date="2016-11" db="EMBL/GenBank/DDBJ databases">
        <authorList>
            <person name="Jaros S."/>
            <person name="Januszkiewicz K."/>
            <person name="Wedrychowicz H."/>
        </authorList>
    </citation>
    <scope>NUCLEOTIDE SEQUENCE [LARGE SCALE GENOMIC DNA]</scope>
    <source>
        <strain evidence="1 2">CGMCC 1.12145</strain>
    </source>
</reference>
<evidence type="ECO:0000313" key="1">
    <source>
        <dbReference type="EMBL" id="SFW72706.1"/>
    </source>
</evidence>
<keyword evidence="2" id="KW-1185">Reference proteome</keyword>
<dbReference type="OrthoDB" id="1411058at2"/>
<evidence type="ECO:0000313" key="2">
    <source>
        <dbReference type="Proteomes" id="UP000182248"/>
    </source>
</evidence>
<dbReference type="Proteomes" id="UP000182248">
    <property type="component" value="Unassembled WGS sequence"/>
</dbReference>
<organism evidence="1 2">
    <name type="scientific">Sinomicrobium oceani</name>
    <dbReference type="NCBI Taxonomy" id="1150368"/>
    <lineage>
        <taxon>Bacteria</taxon>
        <taxon>Pseudomonadati</taxon>
        <taxon>Bacteroidota</taxon>
        <taxon>Flavobacteriia</taxon>
        <taxon>Flavobacteriales</taxon>
        <taxon>Flavobacteriaceae</taxon>
        <taxon>Sinomicrobium</taxon>
    </lineage>
</organism>
<sequence length="308" mass="36906">MGREDIVYEELQDIPSFDLKAELLFEVMLRRKIQERNITVWPQGNFFRKFSKDVMHIELDMNHADMWQFKLSRDGFYDVLPEGITHNYRTRSRSEDPVEEYKKRKKEEKEARHFFNPLENEFFRFRHEIEKYESDFFRDINAYGVADVIRMILGVSVNVPDELLVKMFFLLMRQKNYVSRNTEEVRKGLSSIIRENVQIVTKNVKLEQVYDPYDKTDDMLLGINTTLESKEEIFLKKYHFIIGPLKDSTKLLDYVNKGQMESFLEAFFHLFLPCQVQFSYQLMLNDSDELFRLNESVYQSRLGISTVI</sequence>
<accession>A0A1K1RKA3</accession>
<dbReference type="RefSeq" id="WP_072318954.1">
    <property type="nucleotide sequence ID" value="NZ_FPJE01000028.1"/>
</dbReference>
<proteinExistence type="predicted"/>
<dbReference type="STRING" id="1150368.SAMN02927921_03710"/>